<dbReference type="GO" id="GO:0015764">
    <property type="term" value="P:N-acetylglucosamine transport"/>
    <property type="evidence" value="ECO:0007669"/>
    <property type="project" value="TreeGrafter"/>
</dbReference>
<dbReference type="KEGG" id="vsc:VSVS12_03095"/>
<reference evidence="1 2" key="1">
    <citation type="submission" date="2016-08" db="EMBL/GenBank/DDBJ databases">
        <title>Genome sequencing of Vibrio scophthalmi strain FP3289, an isolated from Paralichthys olivaceus.</title>
        <authorList>
            <person name="Han H.-J."/>
        </authorList>
    </citation>
    <scope>NUCLEOTIDE SEQUENCE [LARGE SCALE GENOMIC DNA]</scope>
    <source>
        <strain evidence="1 2">FP3289</strain>
    </source>
</reference>
<dbReference type="GO" id="GO:0008982">
    <property type="term" value="F:protein-N(PI)-phosphohistidine-sugar phosphotransferase activity"/>
    <property type="evidence" value="ECO:0007669"/>
    <property type="project" value="InterPro"/>
</dbReference>
<comment type="caution">
    <text evidence="1">The sequence shown here is derived from an EMBL/GenBank/DDBJ whole genome shotgun (WGS) entry which is preliminary data.</text>
</comment>
<evidence type="ECO:0000313" key="1">
    <source>
        <dbReference type="EMBL" id="ODS05347.1"/>
    </source>
</evidence>
<proteinExistence type="predicted"/>
<protein>
    <submittedName>
        <fullName evidence="1">Protein-N(Pi)-phosphohistidine--sugar phosphotransferase</fullName>
        <ecNumber evidence="1">2.7.1.191</ecNumber>
    </submittedName>
</protein>
<keyword evidence="1" id="KW-0808">Transferase</keyword>
<sequence>MFAALRKIFTALTRVNPNLEQEADIIIEALGGIANIKEIGACATRLRPELYDMSRLNEKALKDNGAIGIVHVDSHHVQIIYGLKANSYAQCIEQKLN</sequence>
<dbReference type="Pfam" id="PF00367">
    <property type="entry name" value="PTS_EIIB"/>
    <property type="match status" value="1"/>
</dbReference>
<dbReference type="InterPro" id="IPR001996">
    <property type="entry name" value="PTS_IIB_1"/>
</dbReference>
<dbReference type="NCBIfam" id="TIGR00826">
    <property type="entry name" value="EIIB_glc"/>
    <property type="match status" value="1"/>
</dbReference>
<dbReference type="InterPro" id="IPR036878">
    <property type="entry name" value="Glu_permease_IIB"/>
</dbReference>
<dbReference type="EC" id="2.7.1.191" evidence="1"/>
<dbReference type="PANTHER" id="PTHR30009">
    <property type="entry name" value="CYTOCHROME C-TYPE SYNTHESIS PROTEIN AND PTS TRANSMEMBRANE COMPONENT"/>
    <property type="match status" value="1"/>
</dbReference>
<dbReference type="GO" id="GO:0090563">
    <property type="term" value="F:protein-phosphocysteine-sugar phosphotransferase activity"/>
    <property type="evidence" value="ECO:0007669"/>
    <property type="project" value="TreeGrafter"/>
</dbReference>
<dbReference type="Proteomes" id="UP000095131">
    <property type="component" value="Unassembled WGS sequence"/>
</dbReference>
<organism evidence="1 2">
    <name type="scientific">Vibrio scophthalmi</name>
    <dbReference type="NCBI Taxonomy" id="45658"/>
    <lineage>
        <taxon>Bacteria</taxon>
        <taxon>Pseudomonadati</taxon>
        <taxon>Pseudomonadota</taxon>
        <taxon>Gammaproteobacteria</taxon>
        <taxon>Vibrionales</taxon>
        <taxon>Vibrionaceae</taxon>
        <taxon>Vibrio</taxon>
    </lineage>
</organism>
<name>A0A1B1NTH4_9VIBR</name>
<dbReference type="EMBL" id="MDCJ01000007">
    <property type="protein sequence ID" value="ODS05347.1"/>
    <property type="molecule type" value="Genomic_DNA"/>
</dbReference>
<dbReference type="GO" id="GO:0005886">
    <property type="term" value="C:plasma membrane"/>
    <property type="evidence" value="ECO:0007669"/>
    <property type="project" value="TreeGrafter"/>
</dbReference>
<dbReference type="RefSeq" id="WP_005596489.1">
    <property type="nucleotide sequence ID" value="NZ_CP016308.1"/>
</dbReference>
<dbReference type="CDD" id="cd00212">
    <property type="entry name" value="PTS_IIB_glc"/>
    <property type="match status" value="1"/>
</dbReference>
<dbReference type="PROSITE" id="PS51098">
    <property type="entry name" value="PTS_EIIB_TYPE_1"/>
    <property type="match status" value="1"/>
</dbReference>
<dbReference type="OrthoDB" id="5875539at2"/>
<dbReference type="PANTHER" id="PTHR30009:SF4">
    <property type="entry name" value="PTS SYSTEM N-ACETYLGLUCOSAMINE-SPECIFIC EIICBA COMPONENT"/>
    <property type="match status" value="1"/>
</dbReference>
<dbReference type="PATRIC" id="fig|45658.6.peg.3023"/>
<dbReference type="GO" id="GO:0009401">
    <property type="term" value="P:phosphoenolpyruvate-dependent sugar phosphotransferase system"/>
    <property type="evidence" value="ECO:0007669"/>
    <property type="project" value="InterPro"/>
</dbReference>
<dbReference type="InterPro" id="IPR050429">
    <property type="entry name" value="PTS_Glucose_EIICBA"/>
</dbReference>
<evidence type="ECO:0000313" key="2">
    <source>
        <dbReference type="Proteomes" id="UP000095131"/>
    </source>
</evidence>
<accession>A0A1B1NTH4</accession>
<dbReference type="Gene3D" id="3.30.1360.60">
    <property type="entry name" value="Glucose permease domain IIB"/>
    <property type="match status" value="1"/>
</dbReference>
<dbReference type="InterPro" id="IPR018113">
    <property type="entry name" value="PTrfase_EIIB_Cys"/>
</dbReference>
<dbReference type="SUPFAM" id="SSF55604">
    <property type="entry name" value="Glucose permease domain IIB"/>
    <property type="match status" value="1"/>
</dbReference>
<gene>
    <name evidence="1" type="ORF">VSF3289_04488</name>
</gene>
<dbReference type="AlphaFoldDB" id="A0A1B1NTH4"/>